<dbReference type="PIRSF" id="PIRSF004776">
    <property type="entry name" value="NadR_NMNAT/RNK"/>
    <property type="match status" value="1"/>
</dbReference>
<dbReference type="InterPro" id="IPR014729">
    <property type="entry name" value="Rossmann-like_a/b/a_fold"/>
</dbReference>
<dbReference type="InterPro" id="IPR052735">
    <property type="entry name" value="NAD_biosynth-regulator"/>
</dbReference>
<dbReference type="Gene3D" id="3.40.50.620">
    <property type="entry name" value="HUPs"/>
    <property type="match status" value="1"/>
</dbReference>
<name>A0ABS2PNM7_9STRE</name>
<dbReference type="SUPFAM" id="SSF52374">
    <property type="entry name" value="Nucleotidylyl transferase"/>
    <property type="match status" value="1"/>
</dbReference>
<organism evidence="3 4">
    <name type="scientific">Streptococcus saliviloxodontae</name>
    <dbReference type="NCBI Taxonomy" id="1349416"/>
    <lineage>
        <taxon>Bacteria</taxon>
        <taxon>Bacillati</taxon>
        <taxon>Bacillota</taxon>
        <taxon>Bacilli</taxon>
        <taxon>Lactobacillales</taxon>
        <taxon>Streptococcaceae</taxon>
        <taxon>Streptococcus</taxon>
    </lineage>
</organism>
<dbReference type="SUPFAM" id="SSF52540">
    <property type="entry name" value="P-loop containing nucleoside triphosphate hydrolases"/>
    <property type="match status" value="1"/>
</dbReference>
<sequence>MKRQQLNGKHIGIVFGTFAPMHIGHVDLITKAKRQTDQVLVIVSGRNDATDRGTKAGLSLNRRFRYVREVFYDDDLVTVDKLDEKGMPTYPDGWLPWSDALKKLIHKNLSHFEKLTIFIGEKEYIAPIKSFFPEAEIELVKRSTIAISATEIREDPLANWRFITKPFRRHFTRKVLVVGSASGGKTTLVKDLARTYNAPASLEYARTYQEKYNVRDDELDTNDYIHLLTDQYAQTADIIDGGQHQGLVFADTNSTVTKVYIDYYLKESISQEEFDMLDRLYQVTQAREKWDLIFLILPKSNYVDDGFRDMTMADEETRDWFTQHLLKLLEPFKDKLVILGTSSNPETFFADNYHQAKKEIKNRLHIDI</sequence>
<evidence type="ECO:0000313" key="4">
    <source>
        <dbReference type="Proteomes" id="UP000809081"/>
    </source>
</evidence>
<gene>
    <name evidence="3" type="ORF">JOC31_001815</name>
</gene>
<dbReference type="InterPro" id="IPR038727">
    <property type="entry name" value="NadR/Ttd14_AAA_dom"/>
</dbReference>
<accession>A0ABS2PNM7</accession>
<protein>
    <submittedName>
        <fullName evidence="3">NadR type nicotinamide-nucleotide adenylyltransferase</fullName>
    </submittedName>
</protein>
<dbReference type="Pfam" id="PF01467">
    <property type="entry name" value="CTP_transf_like"/>
    <property type="match status" value="1"/>
</dbReference>
<dbReference type="Pfam" id="PF13521">
    <property type="entry name" value="AAA_28"/>
    <property type="match status" value="1"/>
</dbReference>
<dbReference type="PANTHER" id="PTHR37512:SF1">
    <property type="entry name" value="NADR_TTD14 AAA DOMAIN-CONTAINING PROTEIN"/>
    <property type="match status" value="1"/>
</dbReference>
<dbReference type="PANTHER" id="PTHR37512">
    <property type="entry name" value="TRIFUNCTIONAL NAD BIOSYNTHESIS/REGULATOR PROTEIN NADR"/>
    <property type="match status" value="1"/>
</dbReference>
<dbReference type="InterPro" id="IPR004821">
    <property type="entry name" value="Cyt_trans-like"/>
</dbReference>
<dbReference type="EMBL" id="JAFBEI010000047">
    <property type="protein sequence ID" value="MBM7636986.1"/>
    <property type="molecule type" value="Genomic_DNA"/>
</dbReference>
<evidence type="ECO:0000313" key="3">
    <source>
        <dbReference type="EMBL" id="MBM7636986.1"/>
    </source>
</evidence>
<feature type="domain" description="Cytidyltransferase-like" evidence="1">
    <location>
        <begin position="14"/>
        <end position="104"/>
    </location>
</feature>
<keyword evidence="3" id="KW-0808">Transferase</keyword>
<dbReference type="GO" id="GO:0016779">
    <property type="term" value="F:nucleotidyltransferase activity"/>
    <property type="evidence" value="ECO:0007669"/>
    <property type="project" value="UniProtKB-KW"/>
</dbReference>
<dbReference type="Proteomes" id="UP000809081">
    <property type="component" value="Unassembled WGS sequence"/>
</dbReference>
<evidence type="ECO:0000259" key="1">
    <source>
        <dbReference type="Pfam" id="PF01467"/>
    </source>
</evidence>
<dbReference type="InterPro" id="IPR027417">
    <property type="entry name" value="P-loop_NTPase"/>
</dbReference>
<dbReference type="NCBIfam" id="TIGR00125">
    <property type="entry name" value="cyt_tran_rel"/>
    <property type="match status" value="1"/>
</dbReference>
<dbReference type="InterPro" id="IPR016429">
    <property type="entry name" value="NAD_NadR"/>
</dbReference>
<keyword evidence="3" id="KW-0548">Nucleotidyltransferase</keyword>
<dbReference type="Gene3D" id="3.40.50.300">
    <property type="entry name" value="P-loop containing nucleotide triphosphate hydrolases"/>
    <property type="match status" value="1"/>
</dbReference>
<keyword evidence="4" id="KW-1185">Reference proteome</keyword>
<comment type="caution">
    <text evidence="3">The sequence shown here is derived from an EMBL/GenBank/DDBJ whole genome shotgun (WGS) entry which is preliminary data.</text>
</comment>
<reference evidence="3 4" key="1">
    <citation type="submission" date="2021-01" db="EMBL/GenBank/DDBJ databases">
        <title>Genomic Encyclopedia of Type Strains, Phase IV (KMG-IV): sequencing the most valuable type-strain genomes for metagenomic binning, comparative biology and taxonomic classification.</title>
        <authorList>
            <person name="Goeker M."/>
        </authorList>
    </citation>
    <scope>NUCLEOTIDE SEQUENCE [LARGE SCALE GENOMIC DNA]</scope>
    <source>
        <strain evidence="3 4">DSM 27513</strain>
    </source>
</reference>
<evidence type="ECO:0000259" key="2">
    <source>
        <dbReference type="Pfam" id="PF13521"/>
    </source>
</evidence>
<proteinExistence type="predicted"/>
<feature type="domain" description="NadR/Ttd14 AAA" evidence="2">
    <location>
        <begin position="174"/>
        <end position="339"/>
    </location>
</feature>